<evidence type="ECO:0000256" key="2">
    <source>
        <dbReference type="RuleBase" id="RU003707"/>
    </source>
</evidence>
<dbReference type="CDD" id="cd06558">
    <property type="entry name" value="crotonase-like"/>
    <property type="match status" value="1"/>
</dbReference>
<comment type="similarity">
    <text evidence="1 2">Belongs to the enoyl-CoA hydratase/isomerase family.</text>
</comment>
<dbReference type="NCBIfam" id="NF006108">
    <property type="entry name" value="PRK08259.1"/>
    <property type="match status" value="1"/>
</dbReference>
<dbReference type="InterPro" id="IPR001753">
    <property type="entry name" value="Enoyl-CoA_hydra/iso"/>
</dbReference>
<dbReference type="SUPFAM" id="SSF52096">
    <property type="entry name" value="ClpP/crotonase"/>
    <property type="match status" value="1"/>
</dbReference>
<dbReference type="Gene3D" id="1.10.287.2460">
    <property type="match status" value="1"/>
</dbReference>
<dbReference type="AlphaFoldDB" id="A0A1I3N958"/>
<name>A0A1I3N958_9HYPH</name>
<evidence type="ECO:0000313" key="4">
    <source>
        <dbReference type="Proteomes" id="UP000242763"/>
    </source>
</evidence>
<dbReference type="GO" id="GO:0003824">
    <property type="term" value="F:catalytic activity"/>
    <property type="evidence" value="ECO:0007669"/>
    <property type="project" value="InterPro"/>
</dbReference>
<dbReference type="PANTHER" id="PTHR43802:SF1">
    <property type="entry name" value="IP11341P-RELATED"/>
    <property type="match status" value="1"/>
</dbReference>
<dbReference type="RefSeq" id="WP_091521676.1">
    <property type="nucleotide sequence ID" value="NZ_FORF01000010.1"/>
</dbReference>
<dbReference type="EMBL" id="FORF01000010">
    <property type="protein sequence ID" value="SFJ05719.1"/>
    <property type="molecule type" value="Genomic_DNA"/>
</dbReference>
<organism evidence="3 4">
    <name type="scientific">Aquamicrobium aerolatum DSM 21857</name>
    <dbReference type="NCBI Taxonomy" id="1121003"/>
    <lineage>
        <taxon>Bacteria</taxon>
        <taxon>Pseudomonadati</taxon>
        <taxon>Pseudomonadota</taxon>
        <taxon>Alphaproteobacteria</taxon>
        <taxon>Hyphomicrobiales</taxon>
        <taxon>Phyllobacteriaceae</taxon>
        <taxon>Aerobium</taxon>
    </lineage>
</organism>
<dbReference type="PROSITE" id="PS00166">
    <property type="entry name" value="ENOYL_COA_HYDRATASE"/>
    <property type="match status" value="1"/>
</dbReference>
<dbReference type="STRING" id="1121003.SAMN03080618_02000"/>
<sequence length="268" mass="29141">MTIHVERDGDVTIVTIDRAEARNAVNPEMADALFRAFVEFDRDETAKVAVLTGVPGMFCAGFDLKWAAENVDDKWYATHDLDGSFDGNDDRPRKGPMGPTRLQLSKPVIAAISGPAVAGGMELALWCDMRVMERSAYMGVFCRRWGVPLIDGGTVRLPRIVGHGRAMDLILTGRKVEADECLSIGLASRVCADGESRQAAVELAQEIARFPQACMQADRRSALKQWSLGQEAALANEWASISSFRSEGILGASRFSGGKGRSGDFEEI</sequence>
<proteinExistence type="inferred from homology"/>
<gene>
    <name evidence="3" type="ORF">SAMN03080618_02000</name>
</gene>
<dbReference type="OrthoDB" id="5730382at2"/>
<keyword evidence="4" id="KW-1185">Reference proteome</keyword>
<evidence type="ECO:0000256" key="1">
    <source>
        <dbReference type="ARBA" id="ARBA00005254"/>
    </source>
</evidence>
<evidence type="ECO:0000313" key="3">
    <source>
        <dbReference type="EMBL" id="SFJ05719.1"/>
    </source>
</evidence>
<dbReference type="InterPro" id="IPR029045">
    <property type="entry name" value="ClpP/crotonase-like_dom_sf"/>
</dbReference>
<accession>A0A1I3N958</accession>
<dbReference type="Gene3D" id="3.90.226.10">
    <property type="entry name" value="2-enoyl-CoA Hydratase, Chain A, domain 1"/>
    <property type="match status" value="1"/>
</dbReference>
<dbReference type="Pfam" id="PF00378">
    <property type="entry name" value="ECH_1"/>
    <property type="match status" value="1"/>
</dbReference>
<reference evidence="4" key="1">
    <citation type="submission" date="2016-10" db="EMBL/GenBank/DDBJ databases">
        <authorList>
            <person name="Varghese N."/>
            <person name="Submissions S."/>
        </authorList>
    </citation>
    <scope>NUCLEOTIDE SEQUENCE [LARGE SCALE GENOMIC DNA]</scope>
    <source>
        <strain evidence="4">DSM 21857</strain>
    </source>
</reference>
<dbReference type="Proteomes" id="UP000242763">
    <property type="component" value="Unassembled WGS sequence"/>
</dbReference>
<dbReference type="PANTHER" id="PTHR43802">
    <property type="entry name" value="ENOYL-COA HYDRATASE"/>
    <property type="match status" value="1"/>
</dbReference>
<protein>
    <submittedName>
        <fullName evidence="3">Enoyl-CoA hydratase</fullName>
    </submittedName>
</protein>
<dbReference type="InterPro" id="IPR018376">
    <property type="entry name" value="Enoyl-CoA_hyd/isom_CS"/>
</dbReference>